<accession>A0A0K1QE65</accession>
<evidence type="ECO:0000256" key="1">
    <source>
        <dbReference type="SAM" id="MobiDB-lite"/>
    </source>
</evidence>
<sequence>MSSDDFTPITKQSSDAFERALLRAGQRERAPEGAEGRILESLGLAGPGSGTVAMGSLSTWARTWGPKGLLVSATIVVAGFGFKLIDHRKPPSPSVEQRSESVHVAEAVPVAAPTLAEPAAPVVPSSRVEDLPAVPSAKPVATTSARTAANRPALADESEPSLAREVELLAGARSALMGGDAPRAMGILDTHDREFASGTLMPESQVLRIEALVQAGGNERLARAGELAKAFLSVHPKGPQARRVRAVQERIQASTNP</sequence>
<dbReference type="RefSeq" id="WP_146654688.1">
    <property type="nucleotide sequence ID" value="NZ_CP012333.1"/>
</dbReference>
<evidence type="ECO:0000313" key="3">
    <source>
        <dbReference type="Proteomes" id="UP000064967"/>
    </source>
</evidence>
<protein>
    <recommendedName>
        <fullName evidence="4">Outer membrane lipoprotein BamD-like domain-containing protein</fullName>
    </recommendedName>
</protein>
<organism evidence="2 3">
    <name type="scientific">Labilithrix luteola</name>
    <dbReference type="NCBI Taxonomy" id="1391654"/>
    <lineage>
        <taxon>Bacteria</taxon>
        <taxon>Pseudomonadati</taxon>
        <taxon>Myxococcota</taxon>
        <taxon>Polyangia</taxon>
        <taxon>Polyangiales</taxon>
        <taxon>Labilitrichaceae</taxon>
        <taxon>Labilithrix</taxon>
    </lineage>
</organism>
<reference evidence="2 3" key="1">
    <citation type="submission" date="2015-08" db="EMBL/GenBank/DDBJ databases">
        <authorList>
            <person name="Babu N.S."/>
            <person name="Beckwith C.J."/>
            <person name="Beseler K.G."/>
            <person name="Brison A."/>
            <person name="Carone J.V."/>
            <person name="Caskin T.P."/>
            <person name="Diamond M."/>
            <person name="Durham M.E."/>
            <person name="Foxe J.M."/>
            <person name="Go M."/>
            <person name="Henderson B.A."/>
            <person name="Jones I.B."/>
            <person name="McGettigan J.A."/>
            <person name="Micheletti S.J."/>
            <person name="Nasrallah M.E."/>
            <person name="Ortiz D."/>
            <person name="Piller C.R."/>
            <person name="Privatt S.R."/>
            <person name="Schneider S.L."/>
            <person name="Sharp S."/>
            <person name="Smith T.C."/>
            <person name="Stanton J.D."/>
            <person name="Ullery H.E."/>
            <person name="Wilson R.J."/>
            <person name="Serrano M.G."/>
            <person name="Buck G."/>
            <person name="Lee V."/>
            <person name="Wang Y."/>
            <person name="Carvalho R."/>
            <person name="Voegtly L."/>
            <person name="Shi R."/>
            <person name="Duckworth R."/>
            <person name="Johnson A."/>
            <person name="Loviza R."/>
            <person name="Walstead R."/>
            <person name="Shah Z."/>
            <person name="Kiflezghi M."/>
            <person name="Wade K."/>
            <person name="Ball S.L."/>
            <person name="Bradley K.W."/>
            <person name="Asai D.J."/>
            <person name="Bowman C.A."/>
            <person name="Russell D.A."/>
            <person name="Pope W.H."/>
            <person name="Jacobs-Sera D."/>
            <person name="Hendrix R.W."/>
            <person name="Hatfull G.F."/>
        </authorList>
    </citation>
    <scope>NUCLEOTIDE SEQUENCE [LARGE SCALE GENOMIC DNA]</scope>
    <source>
        <strain evidence="2 3">DSM 27648</strain>
    </source>
</reference>
<dbReference type="Proteomes" id="UP000064967">
    <property type="component" value="Chromosome"/>
</dbReference>
<evidence type="ECO:0008006" key="4">
    <source>
        <dbReference type="Google" id="ProtNLM"/>
    </source>
</evidence>
<dbReference type="STRING" id="1391654.AKJ09_10681"/>
<dbReference type="KEGG" id="llu:AKJ09_10681"/>
<gene>
    <name evidence="2" type="ORF">AKJ09_10681</name>
</gene>
<evidence type="ECO:0000313" key="2">
    <source>
        <dbReference type="EMBL" id="AKV04018.1"/>
    </source>
</evidence>
<proteinExistence type="predicted"/>
<name>A0A0K1QE65_9BACT</name>
<keyword evidence="3" id="KW-1185">Reference proteome</keyword>
<dbReference type="AlphaFoldDB" id="A0A0K1QE65"/>
<dbReference type="EMBL" id="CP012333">
    <property type="protein sequence ID" value="AKV04018.1"/>
    <property type="molecule type" value="Genomic_DNA"/>
</dbReference>
<feature type="region of interest" description="Disordered" evidence="1">
    <location>
        <begin position="134"/>
        <end position="159"/>
    </location>
</feature>